<proteinExistence type="predicted"/>
<dbReference type="AlphaFoldDB" id="A0AA88HP12"/>
<organism evidence="2 3">
    <name type="scientific">Artemia franciscana</name>
    <name type="common">Brine shrimp</name>
    <name type="synonym">Artemia sanfranciscana</name>
    <dbReference type="NCBI Taxonomy" id="6661"/>
    <lineage>
        <taxon>Eukaryota</taxon>
        <taxon>Metazoa</taxon>
        <taxon>Ecdysozoa</taxon>
        <taxon>Arthropoda</taxon>
        <taxon>Crustacea</taxon>
        <taxon>Branchiopoda</taxon>
        <taxon>Anostraca</taxon>
        <taxon>Artemiidae</taxon>
        <taxon>Artemia</taxon>
    </lineage>
</organism>
<protein>
    <submittedName>
        <fullName evidence="2">Uncharacterized protein</fullName>
    </submittedName>
</protein>
<feature type="region of interest" description="Disordered" evidence="1">
    <location>
        <begin position="1"/>
        <end position="36"/>
    </location>
</feature>
<evidence type="ECO:0000256" key="1">
    <source>
        <dbReference type="SAM" id="MobiDB-lite"/>
    </source>
</evidence>
<evidence type="ECO:0000313" key="3">
    <source>
        <dbReference type="Proteomes" id="UP001187531"/>
    </source>
</evidence>
<dbReference type="Proteomes" id="UP001187531">
    <property type="component" value="Unassembled WGS sequence"/>
</dbReference>
<comment type="caution">
    <text evidence="2">The sequence shown here is derived from an EMBL/GenBank/DDBJ whole genome shotgun (WGS) entry which is preliminary data.</text>
</comment>
<accession>A0AA88HP12</accession>
<reference evidence="2" key="1">
    <citation type="submission" date="2023-07" db="EMBL/GenBank/DDBJ databases">
        <title>Chromosome-level genome assembly of Artemia franciscana.</title>
        <authorList>
            <person name="Jo E."/>
        </authorList>
    </citation>
    <scope>NUCLEOTIDE SEQUENCE</scope>
    <source>
        <tissue evidence="2">Whole body</tissue>
    </source>
</reference>
<gene>
    <name evidence="2" type="ORF">QYM36_011970</name>
</gene>
<name>A0AA88HP12_ARTSF</name>
<evidence type="ECO:0000313" key="2">
    <source>
        <dbReference type="EMBL" id="KAK2710619.1"/>
    </source>
</evidence>
<keyword evidence="3" id="KW-1185">Reference proteome</keyword>
<sequence>MRVMNPLEAEGVISEANPNNSTKTGMKRRDVSPVSEYLNQPQNRNLKRKLNEVQSIIYQNLTILDKKSVRMPYSELLSISVEAQATEDNQKFPDNFTIAKFLSSIFGKERFEFEVNKTRGRLLIH</sequence>
<dbReference type="EMBL" id="JAVRJZ010000016">
    <property type="protein sequence ID" value="KAK2710619.1"/>
    <property type="molecule type" value="Genomic_DNA"/>
</dbReference>